<dbReference type="EMBL" id="CM056743">
    <property type="protein sequence ID" value="KAJ8672726.1"/>
    <property type="molecule type" value="Genomic_DNA"/>
</dbReference>
<proteinExistence type="predicted"/>
<evidence type="ECO:0000313" key="1">
    <source>
        <dbReference type="EMBL" id="KAJ8672726.1"/>
    </source>
</evidence>
<dbReference type="Proteomes" id="UP001239111">
    <property type="component" value="Chromosome 3"/>
</dbReference>
<name>A0ACC2NNL3_9HYME</name>
<organism evidence="1 2">
    <name type="scientific">Eretmocerus hayati</name>
    <dbReference type="NCBI Taxonomy" id="131215"/>
    <lineage>
        <taxon>Eukaryota</taxon>
        <taxon>Metazoa</taxon>
        <taxon>Ecdysozoa</taxon>
        <taxon>Arthropoda</taxon>
        <taxon>Hexapoda</taxon>
        <taxon>Insecta</taxon>
        <taxon>Pterygota</taxon>
        <taxon>Neoptera</taxon>
        <taxon>Endopterygota</taxon>
        <taxon>Hymenoptera</taxon>
        <taxon>Apocrita</taxon>
        <taxon>Proctotrupomorpha</taxon>
        <taxon>Chalcidoidea</taxon>
        <taxon>Aphelinidae</taxon>
        <taxon>Aphelininae</taxon>
        <taxon>Eretmocerus</taxon>
    </lineage>
</organism>
<keyword evidence="2" id="KW-1185">Reference proteome</keyword>
<comment type="caution">
    <text evidence="1">The sequence shown here is derived from an EMBL/GenBank/DDBJ whole genome shotgun (WGS) entry which is preliminary data.</text>
</comment>
<reference evidence="1" key="1">
    <citation type="submission" date="2023-04" db="EMBL/GenBank/DDBJ databases">
        <title>A chromosome-level genome assembly of the parasitoid wasp Eretmocerus hayati.</title>
        <authorList>
            <person name="Zhong Y."/>
            <person name="Liu S."/>
            <person name="Liu Y."/>
        </authorList>
    </citation>
    <scope>NUCLEOTIDE SEQUENCE</scope>
    <source>
        <strain evidence="1">ZJU_SS_LIU_2023</strain>
    </source>
</reference>
<protein>
    <submittedName>
        <fullName evidence="1">Uncharacterized protein</fullName>
    </submittedName>
</protein>
<gene>
    <name evidence="1" type="ORF">QAD02_003986</name>
</gene>
<accession>A0ACC2NNL3</accession>
<sequence>MESEQEPHILTFIDNGIQKVVFNRPTKKNALTYQMYTELTRILDSSAMDDAVRILAVTGKGDFYSSGNDFICTFEDESFDLDQAMATMQDCINALIMYPKILIAVVNGPAIGIAATTLALFDIVYASDKAYFLTPFSKLGLSPEGCSSYTFPKIMGPSKSGEMLFFGQKLSAKDAAQIGFVSRVYKDDSISEVWDHLCKISHLSSESLSATKKLLSRWNKEFLIEVNKHEMEQLREMFAMPNFASNIMLHFMSKKSKI</sequence>
<evidence type="ECO:0000313" key="2">
    <source>
        <dbReference type="Proteomes" id="UP001239111"/>
    </source>
</evidence>